<gene>
    <name evidence="2" type="ORF">GH975_06655</name>
</gene>
<dbReference type="EMBL" id="CP045871">
    <property type="protein sequence ID" value="QGG80271.1"/>
    <property type="molecule type" value="Genomic_DNA"/>
</dbReference>
<organism evidence="2 3">
    <name type="scientific">Litorivicinus lipolyticus</name>
    <dbReference type="NCBI Taxonomy" id="418701"/>
    <lineage>
        <taxon>Bacteria</taxon>
        <taxon>Pseudomonadati</taxon>
        <taxon>Pseudomonadota</taxon>
        <taxon>Gammaproteobacteria</taxon>
        <taxon>Oceanospirillales</taxon>
        <taxon>Litorivicinaceae</taxon>
        <taxon>Litorivicinus</taxon>
    </lineage>
</organism>
<keyword evidence="1" id="KW-1133">Transmembrane helix</keyword>
<name>A0A5Q2QD43_9GAMM</name>
<dbReference type="InterPro" id="IPR008407">
    <property type="entry name" value="Brnchd-chn_aa_trnsp_AzlD"/>
</dbReference>
<feature type="transmembrane region" description="Helical" evidence="1">
    <location>
        <begin position="6"/>
        <end position="28"/>
    </location>
</feature>
<keyword evidence="1" id="KW-0812">Transmembrane</keyword>
<accession>A0A5Q2QD43</accession>
<reference evidence="2 3" key="1">
    <citation type="submission" date="2019-11" db="EMBL/GenBank/DDBJ databases">
        <authorList>
            <person name="Khan S.A."/>
            <person name="Jeon C.O."/>
            <person name="Chun B.H."/>
        </authorList>
    </citation>
    <scope>NUCLEOTIDE SEQUENCE [LARGE SCALE GENOMIC DNA]</scope>
    <source>
        <strain evidence="2 3">IMCC 1097</strain>
    </source>
</reference>
<dbReference type="Proteomes" id="UP000388235">
    <property type="component" value="Chromosome"/>
</dbReference>
<dbReference type="AlphaFoldDB" id="A0A5Q2QD43"/>
<dbReference type="RefSeq" id="WP_153713775.1">
    <property type="nucleotide sequence ID" value="NZ_CP045871.1"/>
</dbReference>
<proteinExistence type="predicted"/>
<keyword evidence="3" id="KW-1185">Reference proteome</keyword>
<dbReference type="KEGG" id="llp:GH975_06655"/>
<evidence type="ECO:0000313" key="2">
    <source>
        <dbReference type="EMBL" id="QGG80271.1"/>
    </source>
</evidence>
<sequence length="99" mass="10424">MSTQTLLLVLLGMTVVTYGTRLVGLAAMRYVPLTPWVMDFLSGMANTVLVALVIPLMINGDWAMRVGGAVAVAVMTVTRNNLLSITAGVGAVALFRALT</sequence>
<feature type="transmembrane region" description="Helical" evidence="1">
    <location>
        <begin position="70"/>
        <end position="95"/>
    </location>
</feature>
<feature type="transmembrane region" description="Helical" evidence="1">
    <location>
        <begin position="40"/>
        <end position="58"/>
    </location>
</feature>
<dbReference type="Pfam" id="PF05437">
    <property type="entry name" value="AzlD"/>
    <property type="match status" value="1"/>
</dbReference>
<evidence type="ECO:0000256" key="1">
    <source>
        <dbReference type="SAM" id="Phobius"/>
    </source>
</evidence>
<keyword evidence="1" id="KW-0472">Membrane</keyword>
<protein>
    <submittedName>
        <fullName evidence="2">AzlD domain-containing protein</fullName>
    </submittedName>
</protein>
<evidence type="ECO:0000313" key="3">
    <source>
        <dbReference type="Proteomes" id="UP000388235"/>
    </source>
</evidence>